<protein>
    <submittedName>
        <fullName evidence="2">Uncharacterized protein</fullName>
    </submittedName>
</protein>
<dbReference type="EMBL" id="JAFEKC020000011">
    <property type="protein sequence ID" value="KAK0512163.1"/>
    <property type="molecule type" value="Genomic_DNA"/>
</dbReference>
<sequence>MSMEANMAIEEIERDLHKIVRERDELRKERDEIRIELLHAKAAVVELEKQNLELDRMLKIAHSQLSEHVRKCSSTPAPKNPIGSWLSSPDDYPGLCSAEDMWRNGHLQQALSQMPALIERKDFGVRHQINARLLLSAMIQSSSHDFQLALKWAEEALRMASEEQQLLDLAGKAQFHRGLCYYYLGEYANASWCLSLASHLEGHEQWVLDFQQKVEQYLKALPERDAKRSVSAGFKFFCHPKLDNFVYSDSI</sequence>
<accession>A0AA39QZP2</accession>
<dbReference type="Proteomes" id="UP001166286">
    <property type="component" value="Unassembled WGS sequence"/>
</dbReference>
<dbReference type="SUPFAM" id="SSF48452">
    <property type="entry name" value="TPR-like"/>
    <property type="match status" value="1"/>
</dbReference>
<evidence type="ECO:0000313" key="3">
    <source>
        <dbReference type="Proteomes" id="UP001166286"/>
    </source>
</evidence>
<keyword evidence="3" id="KW-1185">Reference proteome</keyword>
<dbReference type="InterPro" id="IPR011990">
    <property type="entry name" value="TPR-like_helical_dom_sf"/>
</dbReference>
<dbReference type="AlphaFoldDB" id="A0AA39QZP2"/>
<gene>
    <name evidence="2" type="ORF">JMJ35_005291</name>
</gene>
<evidence type="ECO:0000256" key="1">
    <source>
        <dbReference type="SAM" id="Coils"/>
    </source>
</evidence>
<proteinExistence type="predicted"/>
<keyword evidence="1" id="KW-0175">Coiled coil</keyword>
<dbReference type="Gene3D" id="1.25.40.10">
    <property type="entry name" value="Tetratricopeptide repeat domain"/>
    <property type="match status" value="1"/>
</dbReference>
<feature type="coiled-coil region" evidence="1">
    <location>
        <begin position="9"/>
        <end position="55"/>
    </location>
</feature>
<comment type="caution">
    <text evidence="2">The sequence shown here is derived from an EMBL/GenBank/DDBJ whole genome shotgun (WGS) entry which is preliminary data.</text>
</comment>
<organism evidence="2 3">
    <name type="scientific">Cladonia borealis</name>
    <dbReference type="NCBI Taxonomy" id="184061"/>
    <lineage>
        <taxon>Eukaryota</taxon>
        <taxon>Fungi</taxon>
        <taxon>Dikarya</taxon>
        <taxon>Ascomycota</taxon>
        <taxon>Pezizomycotina</taxon>
        <taxon>Lecanoromycetes</taxon>
        <taxon>OSLEUM clade</taxon>
        <taxon>Lecanoromycetidae</taxon>
        <taxon>Lecanorales</taxon>
        <taxon>Lecanorineae</taxon>
        <taxon>Cladoniaceae</taxon>
        <taxon>Cladonia</taxon>
    </lineage>
</organism>
<name>A0AA39QZP2_9LECA</name>
<evidence type="ECO:0000313" key="2">
    <source>
        <dbReference type="EMBL" id="KAK0512163.1"/>
    </source>
</evidence>
<reference evidence="2" key="1">
    <citation type="submission" date="2023-03" db="EMBL/GenBank/DDBJ databases">
        <title>Complete genome of Cladonia borealis.</title>
        <authorList>
            <person name="Park H."/>
        </authorList>
    </citation>
    <scope>NUCLEOTIDE SEQUENCE</scope>
    <source>
        <strain evidence="2">ANT050790</strain>
    </source>
</reference>